<keyword evidence="2" id="KW-1185">Reference proteome</keyword>
<dbReference type="EMBL" id="JARKIE010000059">
    <property type="protein sequence ID" value="KAJ7691346.1"/>
    <property type="molecule type" value="Genomic_DNA"/>
</dbReference>
<reference evidence="1" key="1">
    <citation type="submission" date="2023-03" db="EMBL/GenBank/DDBJ databases">
        <title>Massive genome expansion in bonnet fungi (Mycena s.s.) driven by repeated elements and novel gene families across ecological guilds.</title>
        <authorList>
            <consortium name="Lawrence Berkeley National Laboratory"/>
            <person name="Harder C.B."/>
            <person name="Miyauchi S."/>
            <person name="Viragh M."/>
            <person name="Kuo A."/>
            <person name="Thoen E."/>
            <person name="Andreopoulos B."/>
            <person name="Lu D."/>
            <person name="Skrede I."/>
            <person name="Drula E."/>
            <person name="Henrissat B."/>
            <person name="Morin E."/>
            <person name="Kohler A."/>
            <person name="Barry K."/>
            <person name="LaButti K."/>
            <person name="Morin E."/>
            <person name="Salamov A."/>
            <person name="Lipzen A."/>
            <person name="Mereny Z."/>
            <person name="Hegedus B."/>
            <person name="Baldrian P."/>
            <person name="Stursova M."/>
            <person name="Weitz H."/>
            <person name="Taylor A."/>
            <person name="Grigoriev I.V."/>
            <person name="Nagy L.G."/>
            <person name="Martin F."/>
            <person name="Kauserud H."/>
        </authorList>
    </citation>
    <scope>NUCLEOTIDE SEQUENCE</scope>
    <source>
        <strain evidence="1">CBHHK067</strain>
    </source>
</reference>
<accession>A0AAD7GJ00</accession>
<comment type="caution">
    <text evidence="1">The sequence shown here is derived from an EMBL/GenBank/DDBJ whole genome shotgun (WGS) entry which is preliminary data.</text>
</comment>
<name>A0AAD7GJ00_MYCRO</name>
<dbReference type="AlphaFoldDB" id="A0AAD7GJ00"/>
<gene>
    <name evidence="1" type="ORF">B0H17DRAFT_1133866</name>
</gene>
<organism evidence="1 2">
    <name type="scientific">Mycena rosella</name>
    <name type="common">Pink bonnet</name>
    <name type="synonym">Agaricus rosellus</name>
    <dbReference type="NCBI Taxonomy" id="1033263"/>
    <lineage>
        <taxon>Eukaryota</taxon>
        <taxon>Fungi</taxon>
        <taxon>Dikarya</taxon>
        <taxon>Basidiomycota</taxon>
        <taxon>Agaricomycotina</taxon>
        <taxon>Agaricomycetes</taxon>
        <taxon>Agaricomycetidae</taxon>
        <taxon>Agaricales</taxon>
        <taxon>Marasmiineae</taxon>
        <taxon>Mycenaceae</taxon>
        <taxon>Mycena</taxon>
    </lineage>
</organism>
<dbReference type="Proteomes" id="UP001221757">
    <property type="component" value="Unassembled WGS sequence"/>
</dbReference>
<protein>
    <recommendedName>
        <fullName evidence="3">F-box domain-containing protein</fullName>
    </recommendedName>
</protein>
<evidence type="ECO:0008006" key="3">
    <source>
        <dbReference type="Google" id="ProtNLM"/>
    </source>
</evidence>
<evidence type="ECO:0000313" key="2">
    <source>
        <dbReference type="Proteomes" id="UP001221757"/>
    </source>
</evidence>
<sequence>MANQSKLTSIPADVQHHLLSFLPDFYDLGALILTSRCFHDVYQSRRKILLDEVAQNLLGCLFDEATLLARAQEAKYGLGDASVKGFSSDTVLLVVNNDYITPESRHDSIYDAESLERFVEAPFTSEMISRFLKMFPPNELLELSHFVRGISNLVYAMRRQPQESDHDWDFVASVLSTGPENVLRLWVALQQEDADFELDLDGAGCNGEEGFFDYPVMEVMETSGLGSVSGVYGLEPIFDGDSKKMEEVLRVHLTRGEEEKGEELFLDEHLFFVRLGSASPC</sequence>
<evidence type="ECO:0000313" key="1">
    <source>
        <dbReference type="EMBL" id="KAJ7691346.1"/>
    </source>
</evidence>
<proteinExistence type="predicted"/>